<evidence type="ECO:0000313" key="5">
    <source>
        <dbReference type="EMBL" id="KAF7514145.1"/>
    </source>
</evidence>
<dbReference type="GO" id="GO:0004659">
    <property type="term" value="F:prenyltransferase activity"/>
    <property type="evidence" value="ECO:0007669"/>
    <property type="project" value="TreeGrafter"/>
</dbReference>
<sequence>MRQTNGITQKQLACQDGDSTEAWRALSQCLPTRDPDSDYWWRLTGRHLAAIVEAAGYPMVKQYEALLFHYHWTVPYMGEAPRSDGVPVKWKSILALDGTPIEYSWKWNTSTSEPLVRYSIEPIWEFSGTELDPLNQQPLREMLHRLTAAIPSLDSTWANHFLATLYDHDNSKHMQDLAAGAHLSSSIHVAAELTPKGVAIKTYFFQGKVKEDGLKPVAWWEAAMAQLDPDNNARAALHKFIADSPEGKLLTPFALGVDNKAPAKSRLKWYFLAPQTNFASVREIMTLGGRIATPHLAAGLADLQDLIKTIMGLPDDFPEDAELSAAPRWDSSRVDQFPGKDKALRGLLYYFDIAPGQALPDVKVYLPLRYYGHDDLSMAHNLMRWMEARGRGEYCQRYLRMLETLGEHRRLDDSNGLQTWISCLIKKNGELDLTSYLASEAFHPARLTQRRATRRRET</sequence>
<dbReference type="EMBL" id="JAACFV010000002">
    <property type="protein sequence ID" value="KAF7514145.1"/>
    <property type="molecule type" value="Genomic_DNA"/>
</dbReference>
<feature type="binding site" evidence="4">
    <location>
        <begin position="93"/>
        <end position="94"/>
    </location>
    <ligand>
        <name>L-tryptophan</name>
        <dbReference type="ChEBI" id="CHEBI:57912"/>
    </ligand>
</feature>
<dbReference type="InterPro" id="IPR012148">
    <property type="entry name" value="ABBA_DMATS-like"/>
</dbReference>
<evidence type="ECO:0008006" key="7">
    <source>
        <dbReference type="Google" id="ProtNLM"/>
    </source>
</evidence>
<evidence type="ECO:0000256" key="3">
    <source>
        <dbReference type="ARBA" id="ARBA00022679"/>
    </source>
</evidence>
<dbReference type="PANTHER" id="PTHR40627">
    <property type="entry name" value="INDOLE PRENYLTRANSFERASE TDIB-RELATED"/>
    <property type="match status" value="1"/>
</dbReference>
<proteinExistence type="inferred from homology"/>
<dbReference type="SFLD" id="SFLDS00036">
    <property type="entry name" value="Aromatic_Prenyltransferase"/>
    <property type="match status" value="1"/>
</dbReference>
<accession>A0A8H7AZU4</accession>
<evidence type="ECO:0000313" key="6">
    <source>
        <dbReference type="Proteomes" id="UP000606974"/>
    </source>
</evidence>
<organism evidence="5 6">
    <name type="scientific">Endocarpon pusillum</name>
    <dbReference type="NCBI Taxonomy" id="364733"/>
    <lineage>
        <taxon>Eukaryota</taxon>
        <taxon>Fungi</taxon>
        <taxon>Dikarya</taxon>
        <taxon>Ascomycota</taxon>
        <taxon>Pezizomycotina</taxon>
        <taxon>Eurotiomycetes</taxon>
        <taxon>Chaetothyriomycetidae</taxon>
        <taxon>Verrucariales</taxon>
        <taxon>Verrucariaceae</taxon>
        <taxon>Endocarpon</taxon>
    </lineage>
</organism>
<evidence type="ECO:0000256" key="1">
    <source>
        <dbReference type="ARBA" id="ARBA00005179"/>
    </source>
</evidence>
<feature type="binding site" evidence="4">
    <location>
        <position position="270"/>
    </location>
    <ligand>
        <name>dimethylallyl diphosphate</name>
        <dbReference type="ChEBI" id="CHEBI:57623"/>
    </ligand>
</feature>
<dbReference type="OrthoDB" id="3354387at2759"/>
<protein>
    <recommendedName>
        <fullName evidence="7">Dimethylallyl tryptophan synthase</fullName>
    </recommendedName>
</protein>
<dbReference type="CDD" id="cd13929">
    <property type="entry name" value="PT-DMATS_CymD"/>
    <property type="match status" value="1"/>
</dbReference>
<dbReference type="Proteomes" id="UP000606974">
    <property type="component" value="Unassembled WGS sequence"/>
</dbReference>
<comment type="similarity">
    <text evidence="2">Belongs to the tryptophan dimethylallyltransferase family.</text>
</comment>
<evidence type="ECO:0000256" key="2">
    <source>
        <dbReference type="ARBA" id="ARBA00010209"/>
    </source>
</evidence>
<feature type="binding site" evidence="4">
    <location>
        <position position="268"/>
    </location>
    <ligand>
        <name>dimethylallyl diphosphate</name>
        <dbReference type="ChEBI" id="CHEBI:57623"/>
    </ligand>
</feature>
<dbReference type="GO" id="GO:0009820">
    <property type="term" value="P:alkaloid metabolic process"/>
    <property type="evidence" value="ECO:0007669"/>
    <property type="project" value="InterPro"/>
</dbReference>
<feature type="binding site" evidence="4">
    <location>
        <position position="117"/>
    </location>
    <ligand>
        <name>dimethylallyl diphosphate</name>
        <dbReference type="ChEBI" id="CHEBI:57623"/>
    </ligand>
</feature>
<dbReference type="InterPro" id="IPR033964">
    <property type="entry name" value="ABBA"/>
</dbReference>
<keyword evidence="6" id="KW-1185">Reference proteome</keyword>
<feature type="binding site" evidence="4">
    <location>
        <position position="201"/>
    </location>
    <ligand>
        <name>dimethylallyl diphosphate</name>
        <dbReference type="ChEBI" id="CHEBI:57623"/>
    </ligand>
</feature>
<dbReference type="InterPro" id="IPR017795">
    <property type="entry name" value="ABBA_NscD-like"/>
</dbReference>
<dbReference type="Pfam" id="PF11991">
    <property type="entry name" value="Trp_DMAT"/>
    <property type="match status" value="1"/>
</dbReference>
<comment type="caution">
    <text evidence="5">The sequence shown here is derived from an EMBL/GenBank/DDBJ whole genome shotgun (WGS) entry which is preliminary data.</text>
</comment>
<evidence type="ECO:0000256" key="4">
    <source>
        <dbReference type="PIRSR" id="PIRSR000509-1"/>
    </source>
</evidence>
<dbReference type="SFLD" id="SFLDG01162">
    <property type="entry name" value="I"/>
    <property type="match status" value="1"/>
</dbReference>
<name>A0A8H7AZU4_9EURO</name>
<dbReference type="AlphaFoldDB" id="A0A8H7AZU4"/>
<keyword evidence="3" id="KW-0808">Transferase</keyword>
<feature type="binding site" evidence="4">
    <location>
        <position position="102"/>
    </location>
    <ligand>
        <name>L-tryptophan</name>
        <dbReference type="ChEBI" id="CHEBI:57912"/>
    </ligand>
</feature>
<comment type="pathway">
    <text evidence="1">Secondary metabolite biosynthesis.</text>
</comment>
<feature type="binding site" evidence="4">
    <location>
        <position position="365"/>
    </location>
    <ligand>
        <name>dimethylallyl diphosphate</name>
        <dbReference type="ChEBI" id="CHEBI:57623"/>
    </ligand>
</feature>
<dbReference type="NCBIfam" id="TIGR03429">
    <property type="entry name" value="arom_pren_DMATS"/>
    <property type="match status" value="1"/>
</dbReference>
<feature type="binding site" evidence="4">
    <location>
        <position position="266"/>
    </location>
    <ligand>
        <name>dimethylallyl diphosphate</name>
        <dbReference type="ChEBI" id="CHEBI:57623"/>
    </ligand>
</feature>
<gene>
    <name evidence="5" type="ORF">GJ744_004470</name>
</gene>
<feature type="binding site" evidence="4">
    <location>
        <position position="203"/>
    </location>
    <ligand>
        <name>dimethylallyl diphosphate</name>
        <dbReference type="ChEBI" id="CHEBI:57623"/>
    </ligand>
</feature>
<dbReference type="PANTHER" id="PTHR40627:SF4">
    <property type="entry name" value="PRENYLTRANSFERASE ASQH1-RELATED"/>
    <property type="match status" value="1"/>
</dbReference>
<dbReference type="PIRSF" id="PIRSF000509">
    <property type="entry name" value="Trp_DMAT"/>
    <property type="match status" value="1"/>
</dbReference>
<reference evidence="5" key="1">
    <citation type="submission" date="2020-02" db="EMBL/GenBank/DDBJ databases">
        <authorList>
            <person name="Palmer J.M."/>
        </authorList>
    </citation>
    <scope>NUCLEOTIDE SEQUENCE</scope>
    <source>
        <strain evidence="5">EPUS1.4</strain>
        <tissue evidence="5">Thallus</tissue>
    </source>
</reference>